<feature type="signal peptide" evidence="1">
    <location>
        <begin position="1"/>
        <end position="23"/>
    </location>
</feature>
<proteinExistence type="predicted"/>
<dbReference type="Gene3D" id="2.60.120.260">
    <property type="entry name" value="Galactose-binding domain-like"/>
    <property type="match status" value="1"/>
</dbReference>
<name>A0ABT8B9X6_9NEIS</name>
<evidence type="ECO:0000313" key="3">
    <source>
        <dbReference type="Proteomes" id="UP001180081"/>
    </source>
</evidence>
<feature type="chain" id="PRO_5046272858" description="YceI family protein" evidence="1">
    <location>
        <begin position="24"/>
        <end position="200"/>
    </location>
</feature>
<keyword evidence="3" id="KW-1185">Reference proteome</keyword>
<accession>A0ABT8B9X6</accession>
<organism evidence="2 3">
    <name type="scientific">Chitinimonas viridis</name>
    <dbReference type="NCBI Taxonomy" id="664880"/>
    <lineage>
        <taxon>Bacteria</taxon>
        <taxon>Pseudomonadati</taxon>
        <taxon>Pseudomonadota</taxon>
        <taxon>Betaproteobacteria</taxon>
        <taxon>Neisseriales</taxon>
        <taxon>Chitinibacteraceae</taxon>
        <taxon>Chitinimonas</taxon>
    </lineage>
</organism>
<protein>
    <recommendedName>
        <fullName evidence="4">YceI family protein</fullName>
    </recommendedName>
</protein>
<reference evidence="2" key="2">
    <citation type="submission" date="2023-06" db="EMBL/GenBank/DDBJ databases">
        <authorList>
            <person name="Lucena T."/>
            <person name="Sun Q."/>
        </authorList>
    </citation>
    <scope>NUCLEOTIDE SEQUENCE</scope>
    <source>
        <strain evidence="2">CECT 7703</strain>
    </source>
</reference>
<comment type="caution">
    <text evidence="2">The sequence shown here is derived from an EMBL/GenBank/DDBJ whole genome shotgun (WGS) entry which is preliminary data.</text>
</comment>
<reference evidence="2" key="1">
    <citation type="journal article" date="2014" name="Int. J. Syst. Evol. Microbiol.">
        <title>Complete genome of a new Firmicutes species belonging to the dominant human colonic microbiota ('Ruminococcus bicirculans') reveals two chromosomes and a selective capacity to utilize plant glucans.</title>
        <authorList>
            <consortium name="NISC Comparative Sequencing Program"/>
            <person name="Wegmann U."/>
            <person name="Louis P."/>
            <person name="Goesmann A."/>
            <person name="Henrissat B."/>
            <person name="Duncan S.H."/>
            <person name="Flint H.J."/>
        </authorList>
    </citation>
    <scope>NUCLEOTIDE SEQUENCE</scope>
    <source>
        <strain evidence="2">CECT 7703</strain>
    </source>
</reference>
<keyword evidence="1" id="KW-0732">Signal</keyword>
<evidence type="ECO:0000313" key="2">
    <source>
        <dbReference type="EMBL" id="MDN3578605.1"/>
    </source>
</evidence>
<evidence type="ECO:0000256" key="1">
    <source>
        <dbReference type="SAM" id="SignalP"/>
    </source>
</evidence>
<dbReference type="RefSeq" id="WP_290333934.1">
    <property type="nucleotide sequence ID" value="NZ_JAUFPU010000018.1"/>
</dbReference>
<gene>
    <name evidence="2" type="ORF">QWZ03_17700</name>
</gene>
<evidence type="ECO:0008006" key="4">
    <source>
        <dbReference type="Google" id="ProtNLM"/>
    </source>
</evidence>
<dbReference type="EMBL" id="JAUFPU010000018">
    <property type="protein sequence ID" value="MDN3578605.1"/>
    <property type="molecule type" value="Genomic_DNA"/>
</dbReference>
<dbReference type="Proteomes" id="UP001180081">
    <property type="component" value="Unassembled WGS sequence"/>
</dbReference>
<sequence length="200" mass="21136">MQIKALLLSVAVAGALNVPLAAAERPGVPAGWSAAGQVGKQFEVGYDEQEGAVYLRSLGEPGEQLGGLTQTIDAKPYLRQTLMLSAEVKTEDPKVRAELFMRTVGAKPGAQGGESVNSGAGWNAGKEWTETKVQVGGMVDEQTRSLDFGLVLQGKGKVWIRNVRLVPLGPVVVQASNMPLHMAIDVAPSVGRPVNLTLRP</sequence>